<dbReference type="PANTHER" id="PTHR23073">
    <property type="entry name" value="26S PROTEASOME REGULATORY SUBUNIT"/>
    <property type="match status" value="1"/>
</dbReference>
<evidence type="ECO:0000256" key="1">
    <source>
        <dbReference type="ARBA" id="ARBA00006914"/>
    </source>
</evidence>
<keyword evidence="2" id="KW-0547">Nucleotide-binding</keyword>
<reference evidence="5 6" key="1">
    <citation type="submission" date="2021-01" db="EMBL/GenBank/DDBJ databases">
        <title>Whole genome shotgun sequence of Actinoplanes couchii NBRC 106145.</title>
        <authorList>
            <person name="Komaki H."/>
            <person name="Tamura T."/>
        </authorList>
    </citation>
    <scope>NUCLEOTIDE SEQUENCE [LARGE SCALE GENOMIC DNA]</scope>
    <source>
        <strain evidence="5 6">NBRC 106145</strain>
    </source>
</reference>
<dbReference type="InterPro" id="IPR003593">
    <property type="entry name" value="AAA+_ATPase"/>
</dbReference>
<dbReference type="Proteomes" id="UP000612282">
    <property type="component" value="Unassembled WGS sequence"/>
</dbReference>
<evidence type="ECO:0000256" key="3">
    <source>
        <dbReference type="ARBA" id="ARBA00022840"/>
    </source>
</evidence>
<protein>
    <submittedName>
        <fullName evidence="5">ATPase</fullName>
    </submittedName>
</protein>
<feature type="domain" description="AAA+ ATPase" evidence="4">
    <location>
        <begin position="195"/>
        <end position="322"/>
    </location>
</feature>
<keyword evidence="6" id="KW-1185">Reference proteome</keyword>
<organism evidence="5 6">
    <name type="scientific">Actinoplanes couchii</name>
    <dbReference type="NCBI Taxonomy" id="403638"/>
    <lineage>
        <taxon>Bacteria</taxon>
        <taxon>Bacillati</taxon>
        <taxon>Actinomycetota</taxon>
        <taxon>Actinomycetes</taxon>
        <taxon>Micromonosporales</taxon>
        <taxon>Micromonosporaceae</taxon>
        <taxon>Actinoplanes</taxon>
    </lineage>
</organism>
<evidence type="ECO:0000313" key="6">
    <source>
        <dbReference type="Proteomes" id="UP000612282"/>
    </source>
</evidence>
<dbReference type="InterPro" id="IPR050221">
    <property type="entry name" value="26S_Proteasome_ATPase"/>
</dbReference>
<keyword evidence="3" id="KW-0067">ATP-binding</keyword>
<gene>
    <name evidence="5" type="ORF">Aco03nite_092690</name>
</gene>
<proteinExistence type="inferred from homology"/>
<name>A0ABQ3XQS3_9ACTN</name>
<evidence type="ECO:0000259" key="4">
    <source>
        <dbReference type="SMART" id="SM00382"/>
    </source>
</evidence>
<sequence length="410" mass="43847">MPGYRFVDLDVALAEIQDRGGPAQLLGIGGGEQRNHHSLGELLEMGGRFGQFPIGAVDYASVATGPATTREAVSFGLRLFTYAGGPVVVLQRAAAARYGAPNGRMEILCPAAGGAAALIAEVRELMVRRSVLRGQVLTLGGSDFEPGIGGITFQQRPELAPDDIVLPDGLLDRLHRHVAGVARHRDRLRAAGQHLKRGLLLYGPPGTGKTHTVRYLLGALPELTVVLLSGPSIQFVTDAARMARALQPALVVLEDCDLVAENRDFGSGGQPLLFEVLEALDGLSDDADVAFLLTTNRVEVLEPALAQRPGRVDLAVEVPLPDQRARRLLLLRYARQLTLSPTVIDEVATRIEGMTASFIKELVRRAVLIAAEADRDTTDGDLTTATDEMLDEAHGITRSLLGGADAFDEQ</sequence>
<dbReference type="InterPro" id="IPR027417">
    <property type="entry name" value="P-loop_NTPase"/>
</dbReference>
<dbReference type="CDD" id="cd19481">
    <property type="entry name" value="RecA-like_protease"/>
    <property type="match status" value="1"/>
</dbReference>
<accession>A0ABQ3XQS3</accession>
<comment type="similarity">
    <text evidence="1">Belongs to the AAA ATPase family.</text>
</comment>
<dbReference type="InterPro" id="IPR003959">
    <property type="entry name" value="ATPase_AAA_core"/>
</dbReference>
<dbReference type="Gene3D" id="3.40.50.300">
    <property type="entry name" value="P-loop containing nucleotide triphosphate hydrolases"/>
    <property type="match status" value="1"/>
</dbReference>
<dbReference type="EMBL" id="BOMG01000115">
    <property type="protein sequence ID" value="GID60865.1"/>
    <property type="molecule type" value="Genomic_DNA"/>
</dbReference>
<evidence type="ECO:0000256" key="2">
    <source>
        <dbReference type="ARBA" id="ARBA00022741"/>
    </source>
</evidence>
<dbReference type="Gene3D" id="1.10.8.60">
    <property type="match status" value="1"/>
</dbReference>
<comment type="caution">
    <text evidence="5">The sequence shown here is derived from an EMBL/GenBank/DDBJ whole genome shotgun (WGS) entry which is preliminary data.</text>
</comment>
<evidence type="ECO:0000313" key="5">
    <source>
        <dbReference type="EMBL" id="GID60865.1"/>
    </source>
</evidence>
<dbReference type="SUPFAM" id="SSF52540">
    <property type="entry name" value="P-loop containing nucleoside triphosphate hydrolases"/>
    <property type="match status" value="1"/>
</dbReference>
<dbReference type="SMART" id="SM00382">
    <property type="entry name" value="AAA"/>
    <property type="match status" value="1"/>
</dbReference>
<dbReference type="Pfam" id="PF00004">
    <property type="entry name" value="AAA"/>
    <property type="match status" value="1"/>
</dbReference>